<name>A0ABV8UAG5_9PROT</name>
<dbReference type="EMBL" id="JBHSCR010000005">
    <property type="protein sequence ID" value="MFC4347849.1"/>
    <property type="molecule type" value="Genomic_DNA"/>
</dbReference>
<sequence>MGRTAVVTTAVVAAAAVGGYFYLSNSFETQVQAQIDSFISNPDLKADLTYQSLKVDLLSGTAIVEGITTKDHDNPDATTSTEKVELDIGFSPFSGTATIDGFRVTAAKMDTPQGKISLDSMEVRGEDLVGIIDDFKEEKLTNWPLTLIDVRGLNMEGSPPQNPTQKVLISLDTAHVATNNDQTRVDNLLIDNFVVDVSNQASIAIDRYQINGLDIGWITDMVAMSKAEESEEGADDALIEAAALSLAKTSINYMGIDSFILEGFNFDIPMQGMAISIKEMSVKDLVRPADFVLGGTMKIDAFELKGVQNTSPQAMQILTLADLDTIRLDMASSTQFDDTTGNVTSQMDLKLDKLISLESESSVAGLKPAQMSEKLIAYQRDQMEQTFRAAEEGIPPQQDPFAQIAEALSVYTGYYDGVSVSLGVEDQGLLPRGLKVYSVLSGMPEDQLREQFSMMAIAQAGPLLGEGAPENLAEVIQAFMAPDSQPMRVSVRSLVPMTEEALSGITPQTWHTVFGMEMATAEPTGTPASE</sequence>
<gene>
    <name evidence="1" type="ORF">ACFO5Q_08340</name>
</gene>
<dbReference type="RefSeq" id="WP_068152230.1">
    <property type="nucleotide sequence ID" value="NZ_JBHSCR010000005.1"/>
</dbReference>
<organism evidence="1 2">
    <name type="scientific">Kordiimonas lipolytica</name>
    <dbReference type="NCBI Taxonomy" id="1662421"/>
    <lineage>
        <taxon>Bacteria</taxon>
        <taxon>Pseudomonadati</taxon>
        <taxon>Pseudomonadota</taxon>
        <taxon>Alphaproteobacteria</taxon>
        <taxon>Kordiimonadales</taxon>
        <taxon>Kordiimonadaceae</taxon>
        <taxon>Kordiimonas</taxon>
    </lineage>
</organism>
<evidence type="ECO:0008006" key="3">
    <source>
        <dbReference type="Google" id="ProtNLM"/>
    </source>
</evidence>
<comment type="caution">
    <text evidence="1">The sequence shown here is derived from an EMBL/GenBank/DDBJ whole genome shotgun (WGS) entry which is preliminary data.</text>
</comment>
<evidence type="ECO:0000313" key="1">
    <source>
        <dbReference type="EMBL" id="MFC4347849.1"/>
    </source>
</evidence>
<evidence type="ECO:0000313" key="2">
    <source>
        <dbReference type="Proteomes" id="UP001595776"/>
    </source>
</evidence>
<accession>A0ABV8UAG5</accession>
<keyword evidence="2" id="KW-1185">Reference proteome</keyword>
<reference evidence="2" key="1">
    <citation type="journal article" date="2019" name="Int. J. Syst. Evol. Microbiol.">
        <title>The Global Catalogue of Microorganisms (GCM) 10K type strain sequencing project: providing services to taxonomists for standard genome sequencing and annotation.</title>
        <authorList>
            <consortium name="The Broad Institute Genomics Platform"/>
            <consortium name="The Broad Institute Genome Sequencing Center for Infectious Disease"/>
            <person name="Wu L."/>
            <person name="Ma J."/>
        </authorList>
    </citation>
    <scope>NUCLEOTIDE SEQUENCE [LARGE SCALE GENOMIC DNA]</scope>
    <source>
        <strain evidence="2">CGMCC 1.15304</strain>
    </source>
</reference>
<proteinExistence type="predicted"/>
<protein>
    <recommendedName>
        <fullName evidence="3">DUF945 domain-containing protein</fullName>
    </recommendedName>
</protein>
<dbReference type="Proteomes" id="UP001595776">
    <property type="component" value="Unassembled WGS sequence"/>
</dbReference>